<proteinExistence type="predicted"/>
<accession>A0A6J5M8N4</accession>
<dbReference type="SUPFAM" id="SSF56925">
    <property type="entry name" value="OMPA-like"/>
    <property type="match status" value="1"/>
</dbReference>
<sequence length="178" mass="19149">MKKVVLFAMAMIAAVTVTNAQNNFKKADKFVEGTVSYTKSNDVDASYGIQPTFGYFLTNRFAVGASANFAKDVDGVKTTGIAAFGRCYILNIGQNLKTFSQLNVGTATVNDGGIKTSAFGVNIGLGVNYFVSPKLALSLNVADLVNYTSVENDRTFTIGWEGVENPFSAARFGVLYRF</sequence>
<gene>
    <name evidence="1" type="ORF">UFOVP449_180</name>
</gene>
<reference evidence="1" key="1">
    <citation type="submission" date="2020-04" db="EMBL/GenBank/DDBJ databases">
        <authorList>
            <person name="Chiriac C."/>
            <person name="Salcher M."/>
            <person name="Ghai R."/>
            <person name="Kavagutti S V."/>
        </authorList>
    </citation>
    <scope>NUCLEOTIDE SEQUENCE</scope>
</reference>
<organism evidence="1">
    <name type="scientific">uncultured Caudovirales phage</name>
    <dbReference type="NCBI Taxonomy" id="2100421"/>
    <lineage>
        <taxon>Viruses</taxon>
        <taxon>Duplodnaviria</taxon>
        <taxon>Heunggongvirae</taxon>
        <taxon>Uroviricota</taxon>
        <taxon>Caudoviricetes</taxon>
        <taxon>Peduoviridae</taxon>
        <taxon>Maltschvirus</taxon>
        <taxon>Maltschvirus maltsch</taxon>
    </lineage>
</organism>
<protein>
    <submittedName>
        <fullName evidence="1">Outer membrane protein beta-barrel</fullName>
    </submittedName>
</protein>
<dbReference type="EMBL" id="LR796420">
    <property type="protein sequence ID" value="CAB4143405.1"/>
    <property type="molecule type" value="Genomic_DNA"/>
</dbReference>
<evidence type="ECO:0000313" key="1">
    <source>
        <dbReference type="EMBL" id="CAB4143405.1"/>
    </source>
</evidence>
<dbReference type="InterPro" id="IPR011250">
    <property type="entry name" value="OMP/PagP_B-barrel"/>
</dbReference>
<name>A0A6J5M8N4_9CAUD</name>
<dbReference type="Gene3D" id="2.40.160.20">
    <property type="match status" value="1"/>
</dbReference>